<sequence length="329" mass="37837">MMQTDFHHNFNQFFDGLEMQRSDGKRNEQLLLPAHIGEGAIRRFIPRTDIEVIVSKYSMHNDRTVSLRTKAAMVELQYCLKGAREVSIAGVKNEFSPDSCSLQFINQANASFEFIGNTTYHMVSIGIPIHTFHHFMEESDGTRKIDFAHILGSRSYYCEHEAITPTTTIRLQQILDASTIAYTKNIELECRVMELLAEAFHQFFNERCSRSRTLTKLDMQKIKDAKDIILQQMADPPSLLELSKMVGLNDFKLKNSFKEMYGTTVFGYLREKRLEKALLLLQQGKLNVTETAFEVGYTNASYFSEAFRRKYGVNPGSVVVKRNNDDCYQ</sequence>
<dbReference type="SUPFAM" id="SSF46689">
    <property type="entry name" value="Homeodomain-like"/>
    <property type="match status" value="2"/>
</dbReference>
<dbReference type="InterPro" id="IPR018062">
    <property type="entry name" value="HTH_AraC-typ_CS"/>
</dbReference>
<evidence type="ECO:0000313" key="6">
    <source>
        <dbReference type="Proteomes" id="UP001527181"/>
    </source>
</evidence>
<dbReference type="InterPro" id="IPR053142">
    <property type="entry name" value="PchR_regulatory_protein"/>
</dbReference>
<evidence type="ECO:0000256" key="3">
    <source>
        <dbReference type="ARBA" id="ARBA00023163"/>
    </source>
</evidence>
<feature type="domain" description="HTH araC/xylS-type" evidence="4">
    <location>
        <begin position="223"/>
        <end position="321"/>
    </location>
</feature>
<dbReference type="Gene3D" id="1.10.10.60">
    <property type="entry name" value="Homeodomain-like"/>
    <property type="match status" value="2"/>
</dbReference>
<accession>A0ABT4H792</accession>
<proteinExistence type="predicted"/>
<dbReference type="SMART" id="SM00342">
    <property type="entry name" value="HTH_ARAC"/>
    <property type="match status" value="1"/>
</dbReference>
<dbReference type="Pfam" id="PF12833">
    <property type="entry name" value="HTH_18"/>
    <property type="match status" value="1"/>
</dbReference>
<evidence type="ECO:0000256" key="2">
    <source>
        <dbReference type="ARBA" id="ARBA00023125"/>
    </source>
</evidence>
<dbReference type="EMBL" id="JAMDNP010000088">
    <property type="protein sequence ID" value="MCY9764487.1"/>
    <property type="molecule type" value="Genomic_DNA"/>
</dbReference>
<dbReference type="PROSITE" id="PS01124">
    <property type="entry name" value="HTH_ARAC_FAMILY_2"/>
    <property type="match status" value="1"/>
</dbReference>
<dbReference type="Proteomes" id="UP001527181">
    <property type="component" value="Unassembled WGS sequence"/>
</dbReference>
<gene>
    <name evidence="5" type="ORF">M5X12_28725</name>
</gene>
<dbReference type="PROSITE" id="PS00041">
    <property type="entry name" value="HTH_ARAC_FAMILY_1"/>
    <property type="match status" value="1"/>
</dbReference>
<evidence type="ECO:0000259" key="4">
    <source>
        <dbReference type="PROSITE" id="PS01124"/>
    </source>
</evidence>
<dbReference type="PANTHER" id="PTHR47893:SF1">
    <property type="entry name" value="REGULATORY PROTEIN PCHR"/>
    <property type="match status" value="1"/>
</dbReference>
<dbReference type="RefSeq" id="WP_268599462.1">
    <property type="nucleotide sequence ID" value="NZ_JAKOBS010000048.1"/>
</dbReference>
<evidence type="ECO:0000313" key="5">
    <source>
        <dbReference type="EMBL" id="MCY9764487.1"/>
    </source>
</evidence>
<dbReference type="InterPro" id="IPR020449">
    <property type="entry name" value="Tscrpt_reg_AraC-type_HTH"/>
</dbReference>
<name>A0ABT4H792_PAEAL</name>
<keyword evidence="1" id="KW-0805">Transcription regulation</keyword>
<keyword evidence="6" id="KW-1185">Reference proteome</keyword>
<comment type="caution">
    <text evidence="5">The sequence shown here is derived from an EMBL/GenBank/DDBJ whole genome shotgun (WGS) entry which is preliminary data.</text>
</comment>
<dbReference type="InterPro" id="IPR009057">
    <property type="entry name" value="Homeodomain-like_sf"/>
</dbReference>
<dbReference type="InterPro" id="IPR018060">
    <property type="entry name" value="HTH_AraC"/>
</dbReference>
<keyword evidence="2" id="KW-0238">DNA-binding</keyword>
<protein>
    <submittedName>
        <fullName evidence="5">AraC family transcriptional regulator</fullName>
    </submittedName>
</protein>
<evidence type="ECO:0000256" key="1">
    <source>
        <dbReference type="ARBA" id="ARBA00023015"/>
    </source>
</evidence>
<reference evidence="5 6" key="1">
    <citation type="submission" date="2022-05" db="EMBL/GenBank/DDBJ databases">
        <title>Genome Sequencing of Bee-Associated Microbes.</title>
        <authorList>
            <person name="Dunlap C."/>
        </authorList>
    </citation>
    <scope>NUCLEOTIDE SEQUENCE [LARGE SCALE GENOMIC DNA]</scope>
    <source>
        <strain evidence="5 6">NRRL B-04010</strain>
    </source>
</reference>
<dbReference type="PANTHER" id="PTHR47893">
    <property type="entry name" value="REGULATORY PROTEIN PCHR"/>
    <property type="match status" value="1"/>
</dbReference>
<keyword evidence="3" id="KW-0804">Transcription</keyword>
<organism evidence="5 6">
    <name type="scientific">Paenibacillus alvei</name>
    <name type="common">Bacillus alvei</name>
    <dbReference type="NCBI Taxonomy" id="44250"/>
    <lineage>
        <taxon>Bacteria</taxon>
        <taxon>Bacillati</taxon>
        <taxon>Bacillota</taxon>
        <taxon>Bacilli</taxon>
        <taxon>Bacillales</taxon>
        <taxon>Paenibacillaceae</taxon>
        <taxon>Paenibacillus</taxon>
    </lineage>
</organism>
<dbReference type="PRINTS" id="PR00032">
    <property type="entry name" value="HTHARAC"/>
</dbReference>